<dbReference type="CDD" id="cd00009">
    <property type="entry name" value="AAA"/>
    <property type="match status" value="1"/>
</dbReference>
<reference evidence="3 4" key="1">
    <citation type="submission" date="2020-12" db="EMBL/GenBank/DDBJ databases">
        <title>Comparative genome analysis of fungal antagonists Marinomonas ostreistagni 398 and M. spartinae 468.</title>
        <authorList>
            <person name="Fields J.L."/>
            <person name="Mavrodi O.V."/>
            <person name="Biber P.D."/>
            <person name="Indest K.J."/>
            <person name="Mavrodi D.V."/>
        </authorList>
    </citation>
    <scope>NUCLEOTIDE SEQUENCE [LARGE SCALE GENOMIC DNA]</scope>
    <source>
        <strain evidence="3 4">USM7</strain>
    </source>
</reference>
<dbReference type="Pfam" id="PF07728">
    <property type="entry name" value="AAA_5"/>
    <property type="match status" value="1"/>
</dbReference>
<feature type="domain" description="AAA+ ATPase" evidence="2">
    <location>
        <begin position="32"/>
        <end position="192"/>
    </location>
</feature>
<dbReference type="Proteomes" id="UP000598488">
    <property type="component" value="Unassembled WGS sequence"/>
</dbReference>
<dbReference type="PANTHER" id="PTHR35023">
    <property type="entry name" value="CHELATASE-RELATED"/>
    <property type="match status" value="1"/>
</dbReference>
<feature type="region of interest" description="Disordered" evidence="1">
    <location>
        <begin position="363"/>
        <end position="390"/>
    </location>
</feature>
<dbReference type="InterPro" id="IPR052989">
    <property type="entry name" value="Mg-chelatase_DI-like"/>
</dbReference>
<dbReference type="RefSeq" id="WP_199461574.1">
    <property type="nucleotide sequence ID" value="NZ_JAEMUH010000004.1"/>
</dbReference>
<sequence length="579" mass="62849">MADGSFHNFPFTAVAGQESLKLALVLTAINPRIGGVLISGPRGSAKSTLARGLAGVMPHLESNETAFVTLPLGATEDRLLGSLDIDSVLNDKQVKFQPGLLAQADQGVLYVDEVNLLADSLVDVLLDVSASGVNRVERDGVSHAHDSRFVLVGTMNPEEGELRPQLKDRFGLMVTLSNQYTLEERVQIVRLRDEFDQDPKGFCDAFKYKQRNLRQSITQAKIRLNMIKCADALRMDIASRCQDANVDGVRADIVWVRAAIAHAAWRGANTVSIEDVQAVEDFVLAHRRQTPPQSKQSPPPSPPPSSRRPLDSHNQDEGQGPGKSSPSPQNDSVGEWGSMLPELQMTSDVMAIGTQLFSEAPAQRGSSTLLAGKQRGSSQGGARNLGKRQNGNIDMAQTLRNSAGEWPPKQLVRRKGREGKPVLHCILLDTSGSTLADQTFAKAKGVILDIAERAYLRREQISILGFGGDQVDWLLPQVRAPQNIRAQLDAFSAGGGTPMHQALADAQQYLVQALRQQPELELNSYILTDGRVSGDFPVAAWQGALAVIDTEQSPIKRGRAQELAQALNADYLSLSQLMA</sequence>
<dbReference type="SUPFAM" id="SSF52540">
    <property type="entry name" value="P-loop containing nucleoside triphosphate hydrolases"/>
    <property type="match status" value="1"/>
</dbReference>
<feature type="compositionally biased region" description="Polar residues" evidence="1">
    <location>
        <begin position="364"/>
        <end position="390"/>
    </location>
</feature>
<protein>
    <submittedName>
        <fullName evidence="3">ATP-binding protein</fullName>
    </submittedName>
</protein>
<name>A0ABS0Z8I7_9GAMM</name>
<comment type="caution">
    <text evidence="3">The sequence shown here is derived from an EMBL/GenBank/DDBJ whole genome shotgun (WGS) entry which is preliminary data.</text>
</comment>
<dbReference type="InterPro" id="IPR003593">
    <property type="entry name" value="AAA+_ATPase"/>
</dbReference>
<feature type="compositionally biased region" description="Pro residues" evidence="1">
    <location>
        <begin position="297"/>
        <end position="306"/>
    </location>
</feature>
<feature type="compositionally biased region" description="Polar residues" evidence="1">
    <location>
        <begin position="322"/>
        <end position="332"/>
    </location>
</feature>
<evidence type="ECO:0000313" key="4">
    <source>
        <dbReference type="Proteomes" id="UP000598488"/>
    </source>
</evidence>
<dbReference type="InterPro" id="IPR041628">
    <property type="entry name" value="ChlI/MoxR_AAA_lid"/>
</dbReference>
<dbReference type="Pfam" id="PF17863">
    <property type="entry name" value="AAA_lid_2"/>
    <property type="match status" value="1"/>
</dbReference>
<gene>
    <name evidence="3" type="ORF">JHD44_04715</name>
</gene>
<feature type="region of interest" description="Disordered" evidence="1">
    <location>
        <begin position="288"/>
        <end position="336"/>
    </location>
</feature>
<keyword evidence="4" id="KW-1185">Reference proteome</keyword>
<dbReference type="Pfam" id="PF05762">
    <property type="entry name" value="VWA_CoxE"/>
    <property type="match status" value="1"/>
</dbReference>
<dbReference type="GO" id="GO:0005524">
    <property type="term" value="F:ATP binding"/>
    <property type="evidence" value="ECO:0007669"/>
    <property type="project" value="UniProtKB-KW"/>
</dbReference>
<dbReference type="InterPro" id="IPR036465">
    <property type="entry name" value="vWFA_dom_sf"/>
</dbReference>
<evidence type="ECO:0000259" key="2">
    <source>
        <dbReference type="SMART" id="SM00382"/>
    </source>
</evidence>
<dbReference type="SUPFAM" id="SSF53300">
    <property type="entry name" value="vWA-like"/>
    <property type="match status" value="1"/>
</dbReference>
<proteinExistence type="predicted"/>
<evidence type="ECO:0000313" key="3">
    <source>
        <dbReference type="EMBL" id="MBJ7549972.1"/>
    </source>
</evidence>
<accession>A0ABS0Z8I7</accession>
<dbReference type="InterPro" id="IPR027417">
    <property type="entry name" value="P-loop_NTPase"/>
</dbReference>
<dbReference type="InterPro" id="IPR008912">
    <property type="entry name" value="Uncharacterised_CoxE"/>
</dbReference>
<dbReference type="Gene3D" id="3.40.50.410">
    <property type="entry name" value="von Willebrand factor, type A domain"/>
    <property type="match status" value="1"/>
</dbReference>
<keyword evidence="3" id="KW-0067">ATP-binding</keyword>
<evidence type="ECO:0000256" key="1">
    <source>
        <dbReference type="SAM" id="MobiDB-lite"/>
    </source>
</evidence>
<dbReference type="PANTHER" id="PTHR35023:SF1">
    <property type="entry name" value="MG-PROTOPORPHYRIN IX CHELATASE"/>
    <property type="match status" value="1"/>
</dbReference>
<keyword evidence="3" id="KW-0547">Nucleotide-binding</keyword>
<dbReference type="InterPro" id="IPR011704">
    <property type="entry name" value="ATPase_dyneun-rel_AAA"/>
</dbReference>
<dbReference type="SMART" id="SM00382">
    <property type="entry name" value="AAA"/>
    <property type="match status" value="1"/>
</dbReference>
<dbReference type="Gene3D" id="1.10.8.80">
    <property type="entry name" value="Magnesium chelatase subunit I, C-Terminal domain"/>
    <property type="match status" value="1"/>
</dbReference>
<organism evidence="3 4">
    <name type="scientific">Marinomonas ostreistagni</name>
    <dbReference type="NCBI Taxonomy" id="359209"/>
    <lineage>
        <taxon>Bacteria</taxon>
        <taxon>Pseudomonadati</taxon>
        <taxon>Pseudomonadota</taxon>
        <taxon>Gammaproteobacteria</taxon>
        <taxon>Oceanospirillales</taxon>
        <taxon>Oceanospirillaceae</taxon>
        <taxon>Marinomonas</taxon>
    </lineage>
</organism>
<dbReference type="Gene3D" id="3.40.50.300">
    <property type="entry name" value="P-loop containing nucleotide triphosphate hydrolases"/>
    <property type="match status" value="1"/>
</dbReference>
<dbReference type="EMBL" id="JAEMUH010000004">
    <property type="protein sequence ID" value="MBJ7549972.1"/>
    <property type="molecule type" value="Genomic_DNA"/>
</dbReference>